<reference evidence="4" key="1">
    <citation type="journal article" date="2019" name="Int. J. Syst. Evol. Microbiol.">
        <title>The Global Catalogue of Microorganisms (GCM) 10K type strain sequencing project: providing services to taxonomists for standard genome sequencing and annotation.</title>
        <authorList>
            <consortium name="The Broad Institute Genomics Platform"/>
            <consortium name="The Broad Institute Genome Sequencing Center for Infectious Disease"/>
            <person name="Wu L."/>
            <person name="Ma J."/>
        </authorList>
    </citation>
    <scope>NUCLEOTIDE SEQUENCE [LARGE SCALE GENOMIC DNA]</scope>
    <source>
        <strain evidence="4">CCUG 60559</strain>
    </source>
</reference>
<protein>
    <recommendedName>
        <fullName evidence="5">Integrase</fullName>
    </recommendedName>
</protein>
<keyword evidence="4" id="KW-1185">Reference proteome</keyword>
<evidence type="ECO:0000313" key="4">
    <source>
        <dbReference type="Proteomes" id="UP001596506"/>
    </source>
</evidence>
<dbReference type="InterPro" id="IPR013762">
    <property type="entry name" value="Integrase-like_cat_sf"/>
</dbReference>
<keyword evidence="1" id="KW-0233">DNA recombination</keyword>
<gene>
    <name evidence="3" type="ORF">ACFQQA_11490</name>
</gene>
<feature type="region of interest" description="Disordered" evidence="2">
    <location>
        <begin position="382"/>
        <end position="403"/>
    </location>
</feature>
<accession>A0ABW2IVW6</accession>
<dbReference type="EMBL" id="JBHTBD010000004">
    <property type="protein sequence ID" value="MFC7295349.1"/>
    <property type="molecule type" value="Genomic_DNA"/>
</dbReference>
<dbReference type="InterPro" id="IPR011010">
    <property type="entry name" value="DNA_brk_join_enz"/>
</dbReference>
<dbReference type="Proteomes" id="UP001596506">
    <property type="component" value="Unassembled WGS sequence"/>
</dbReference>
<sequence>MAARARKPGNEWLQDFPGLYLNEHGVFFVVHPKTGRRSTLETKNRSMAIRRWTLIHEQWERELHNWRSEQLANRLSALSVPLDPAGQISLSEYLHTWRTEVLGHSIVDGRVVWGECKVFAIRGPHQGQPIALPTRRDYATDCQQLEASDDAKFPLSAQDAVQKIRKLLSPWLTKPTHYNGLRNTLNRVYMHAVDDGIVQRNPVVDVRKAVIPKRQVLVPDDAYKAITERLCIHKHNRRIMDGTWRAKACDLIYMMSQQPIDVLTIKESQGEIFPEPRLVDDELAYGVIRFSRHKTMVGIDLYMNEELAELWQWFLDFKKDQQIISPYLLANPRYFDKRSRASYIRHRTLQSAWRKACREAGYGDLYRLQDLRKKGLTQEFLNQGENDKGGHESEAMRNHYRLVKPPKRARSTIKILRENAKKDGSN</sequence>
<evidence type="ECO:0000313" key="3">
    <source>
        <dbReference type="EMBL" id="MFC7295349.1"/>
    </source>
</evidence>
<evidence type="ECO:0000256" key="1">
    <source>
        <dbReference type="ARBA" id="ARBA00023172"/>
    </source>
</evidence>
<dbReference type="Gene3D" id="1.10.443.10">
    <property type="entry name" value="Intergrase catalytic core"/>
    <property type="match status" value="1"/>
</dbReference>
<dbReference type="RefSeq" id="WP_227521012.1">
    <property type="nucleotide sequence ID" value="NZ_JBHTBD010000004.1"/>
</dbReference>
<name>A0ABW2IVW6_9GAMM</name>
<feature type="compositionally biased region" description="Basic and acidic residues" evidence="2">
    <location>
        <begin position="385"/>
        <end position="397"/>
    </location>
</feature>
<comment type="caution">
    <text evidence="3">The sequence shown here is derived from an EMBL/GenBank/DDBJ whole genome shotgun (WGS) entry which is preliminary data.</text>
</comment>
<evidence type="ECO:0000256" key="2">
    <source>
        <dbReference type="SAM" id="MobiDB-lite"/>
    </source>
</evidence>
<dbReference type="SUPFAM" id="SSF56349">
    <property type="entry name" value="DNA breaking-rejoining enzymes"/>
    <property type="match status" value="1"/>
</dbReference>
<organism evidence="3 4">
    <name type="scientific">Marinobacter aromaticivorans</name>
    <dbReference type="NCBI Taxonomy" id="1494078"/>
    <lineage>
        <taxon>Bacteria</taxon>
        <taxon>Pseudomonadati</taxon>
        <taxon>Pseudomonadota</taxon>
        <taxon>Gammaproteobacteria</taxon>
        <taxon>Pseudomonadales</taxon>
        <taxon>Marinobacteraceae</taxon>
        <taxon>Marinobacter</taxon>
    </lineage>
</organism>
<proteinExistence type="predicted"/>
<evidence type="ECO:0008006" key="5">
    <source>
        <dbReference type="Google" id="ProtNLM"/>
    </source>
</evidence>